<gene>
    <name evidence="1" type="ORF">Sru01_22810</name>
</gene>
<sequence>MKRRSLLAALGFAAVAALTTLTSTWAISLLGAGLSENVVAPMSRAEVARALAAATGTPAPAPPAGGTAPRAFHAPGGSVTASCAGDRAVLRSWSPALGYGAEDVSAGPAPAASVEFESETETITVRVTCPGGAAKMTYVIEADRD</sequence>
<evidence type="ECO:0008006" key="3">
    <source>
        <dbReference type="Google" id="ProtNLM"/>
    </source>
</evidence>
<name>A0A919R0A3_9ACTN</name>
<accession>A0A919R0A3</accession>
<dbReference type="RefSeq" id="WP_203984122.1">
    <property type="nucleotide sequence ID" value="NZ_BOOU01000034.1"/>
</dbReference>
<protein>
    <recommendedName>
        <fullName evidence="3">Septum formation initiator</fullName>
    </recommendedName>
</protein>
<dbReference type="AlphaFoldDB" id="A0A919R0A3"/>
<keyword evidence="2" id="KW-1185">Reference proteome</keyword>
<reference evidence="1" key="1">
    <citation type="submission" date="2021-01" db="EMBL/GenBank/DDBJ databases">
        <title>Whole genome shotgun sequence of Sphaerisporangium rufum NBRC 109079.</title>
        <authorList>
            <person name="Komaki H."/>
            <person name="Tamura T."/>
        </authorList>
    </citation>
    <scope>NUCLEOTIDE SEQUENCE</scope>
    <source>
        <strain evidence="1">NBRC 109079</strain>
    </source>
</reference>
<dbReference type="Proteomes" id="UP000655287">
    <property type="component" value="Unassembled WGS sequence"/>
</dbReference>
<evidence type="ECO:0000313" key="2">
    <source>
        <dbReference type="Proteomes" id="UP000655287"/>
    </source>
</evidence>
<comment type="caution">
    <text evidence="1">The sequence shown here is derived from an EMBL/GenBank/DDBJ whole genome shotgun (WGS) entry which is preliminary data.</text>
</comment>
<proteinExistence type="predicted"/>
<dbReference type="EMBL" id="BOOU01000034">
    <property type="protein sequence ID" value="GII77299.1"/>
    <property type="molecule type" value="Genomic_DNA"/>
</dbReference>
<organism evidence="1 2">
    <name type="scientific">Sphaerisporangium rufum</name>
    <dbReference type="NCBI Taxonomy" id="1381558"/>
    <lineage>
        <taxon>Bacteria</taxon>
        <taxon>Bacillati</taxon>
        <taxon>Actinomycetota</taxon>
        <taxon>Actinomycetes</taxon>
        <taxon>Streptosporangiales</taxon>
        <taxon>Streptosporangiaceae</taxon>
        <taxon>Sphaerisporangium</taxon>
    </lineage>
</organism>
<evidence type="ECO:0000313" key="1">
    <source>
        <dbReference type="EMBL" id="GII77299.1"/>
    </source>
</evidence>